<dbReference type="OrthoDB" id="275783at2759"/>
<organism evidence="2 3">
    <name type="scientific">Parasitella parasitica</name>
    <dbReference type="NCBI Taxonomy" id="35722"/>
    <lineage>
        <taxon>Eukaryota</taxon>
        <taxon>Fungi</taxon>
        <taxon>Fungi incertae sedis</taxon>
        <taxon>Mucoromycota</taxon>
        <taxon>Mucoromycotina</taxon>
        <taxon>Mucoromycetes</taxon>
        <taxon>Mucorales</taxon>
        <taxon>Mucorineae</taxon>
        <taxon>Mucoraceae</taxon>
        <taxon>Parasitella</taxon>
    </lineage>
</organism>
<dbReference type="Pfam" id="PF22965">
    <property type="entry name" value="INTS7_C"/>
    <property type="match status" value="1"/>
</dbReference>
<proteinExistence type="predicted"/>
<evidence type="ECO:0000313" key="2">
    <source>
        <dbReference type="EMBL" id="CEP14278.1"/>
    </source>
</evidence>
<keyword evidence="3" id="KW-1185">Reference proteome</keyword>
<name>A0A0B7N7A6_9FUNG</name>
<dbReference type="AlphaFoldDB" id="A0A0B7N7A6"/>
<evidence type="ECO:0000259" key="1">
    <source>
        <dbReference type="Pfam" id="PF22965"/>
    </source>
</evidence>
<evidence type="ECO:0000313" key="3">
    <source>
        <dbReference type="Proteomes" id="UP000054107"/>
    </source>
</evidence>
<protein>
    <recommendedName>
        <fullName evidence="1">Integrator complex subunit 7 C-terminal domain-containing protein</fullName>
    </recommendedName>
</protein>
<feature type="domain" description="Integrator complex subunit 7 C-terminal" evidence="1">
    <location>
        <begin position="178"/>
        <end position="319"/>
    </location>
</feature>
<accession>A0A0B7N7A6</accession>
<dbReference type="EMBL" id="LN731111">
    <property type="protein sequence ID" value="CEP14278.1"/>
    <property type="molecule type" value="Genomic_DNA"/>
</dbReference>
<dbReference type="InterPro" id="IPR054519">
    <property type="entry name" value="INTS7_C"/>
</dbReference>
<sequence>MWFIQLRMEFMQAVQHTTTILSAKSRKQARQLQSCAAMFRKIAFHYDFIAQAQFGIDKETLQVIESYKICALVCEHAARTFMGADQAFFCLDPSLIPLITEQEPETPHRRTDTIEYIMHQSRAFLRKVTSWEGLAHLEGDARRQICEQDLNHIFDGILAEPLVLPRSFFESRKNVNIQLTTEPTLSEQRSINLQANEDLVIKFEGLVQVDPHAKHLEKKIKKAVIVCFVTKEKILHLDDRIGVNMIFSEPAHMLQAEDNQSILLQPPTVYIANVRNSYFTYTGLLSLPKSKTREMLPKTKREVWVNVFIKILDDNSGIWSTGPLQWGKVIW</sequence>
<gene>
    <name evidence="2" type="primary">PARPA_08447.1 scaffold 33036</name>
</gene>
<dbReference type="Proteomes" id="UP000054107">
    <property type="component" value="Unassembled WGS sequence"/>
</dbReference>
<reference evidence="2 3" key="1">
    <citation type="submission" date="2014-09" db="EMBL/GenBank/DDBJ databases">
        <authorList>
            <person name="Ellenberger Sabrina"/>
        </authorList>
    </citation>
    <scope>NUCLEOTIDE SEQUENCE [LARGE SCALE GENOMIC DNA]</scope>
    <source>
        <strain evidence="2 3">CBS 412.66</strain>
    </source>
</reference>